<evidence type="ECO:0000256" key="1">
    <source>
        <dbReference type="ARBA" id="ARBA00001946"/>
    </source>
</evidence>
<dbReference type="Gene3D" id="3.40.50.1000">
    <property type="entry name" value="HAD superfamily/HAD-like"/>
    <property type="match status" value="1"/>
</dbReference>
<dbReference type="PRINTS" id="PR00413">
    <property type="entry name" value="HADHALOGNASE"/>
</dbReference>
<evidence type="ECO:0000256" key="4">
    <source>
        <dbReference type="ARBA" id="ARBA00022842"/>
    </source>
</evidence>
<evidence type="ECO:0000256" key="2">
    <source>
        <dbReference type="ARBA" id="ARBA00022723"/>
    </source>
</evidence>
<dbReference type="PANTHER" id="PTHR46470:SF2">
    <property type="entry name" value="GLYCERALDEHYDE 3-PHOSPHATE PHOSPHATASE"/>
    <property type="match status" value="1"/>
</dbReference>
<dbReference type="Proteomes" id="UP000248889">
    <property type="component" value="Unassembled WGS sequence"/>
</dbReference>
<dbReference type="OrthoDB" id="3680851at2"/>
<accession>A0A2X0IT15</accession>
<dbReference type="AlphaFoldDB" id="A0A2X0IT15"/>
<dbReference type="PANTHER" id="PTHR46470">
    <property type="entry name" value="N-ACYLNEURAMINATE-9-PHOSPHATASE"/>
    <property type="match status" value="1"/>
</dbReference>
<protein>
    <submittedName>
        <fullName evidence="5">HAD family hydrolase</fullName>
    </submittedName>
</protein>
<keyword evidence="2" id="KW-0479">Metal-binding</keyword>
<keyword evidence="6" id="KW-1185">Reference proteome</keyword>
<dbReference type="InterPro" id="IPR036412">
    <property type="entry name" value="HAD-like_sf"/>
</dbReference>
<dbReference type="EMBL" id="QKYN01000021">
    <property type="protein sequence ID" value="RAG86733.1"/>
    <property type="molecule type" value="Genomic_DNA"/>
</dbReference>
<keyword evidence="4" id="KW-0460">Magnesium</keyword>
<gene>
    <name evidence="5" type="ORF">DN069_04895</name>
</gene>
<dbReference type="InterPro" id="IPR023214">
    <property type="entry name" value="HAD_sf"/>
</dbReference>
<dbReference type="GO" id="GO:0016791">
    <property type="term" value="F:phosphatase activity"/>
    <property type="evidence" value="ECO:0007669"/>
    <property type="project" value="TreeGrafter"/>
</dbReference>
<dbReference type="InterPro" id="IPR051400">
    <property type="entry name" value="HAD-like_hydrolase"/>
</dbReference>
<dbReference type="Pfam" id="PF00702">
    <property type="entry name" value="Hydrolase"/>
    <property type="match status" value="1"/>
</dbReference>
<dbReference type="RefSeq" id="WP_111499572.1">
    <property type="nucleotide sequence ID" value="NZ_QKYN01000021.1"/>
</dbReference>
<sequence>MPPLLLFDLDNTLIDRNQAFRGWAQRFLSARALPLEDLGWLATLDCGGYFPREALLRATMSRYGLHVSLEKLLDDYAETMIELIDCPEEHRAALRRAREAGWTLGIVSNGSTKQQRAKIERTGLDGLVDGWIISEEANCAKPDPLIFQLAADRCRRGVSAGPVEFCELPTPSDDWTRTTWMVGDHAPADIAGAAVAGLRSVWLDHGRPWPELGYRPTITASGIPEAVDEVLSAPLVA</sequence>
<evidence type="ECO:0000313" key="5">
    <source>
        <dbReference type="EMBL" id="RAG86733.1"/>
    </source>
</evidence>
<keyword evidence="3 5" id="KW-0378">Hydrolase</keyword>
<proteinExistence type="predicted"/>
<dbReference type="SUPFAM" id="SSF56784">
    <property type="entry name" value="HAD-like"/>
    <property type="match status" value="1"/>
</dbReference>
<dbReference type="InterPro" id="IPR006439">
    <property type="entry name" value="HAD-SF_hydro_IA"/>
</dbReference>
<organism evidence="5 6">
    <name type="scientific">Streptacidiphilus pinicola</name>
    <dbReference type="NCBI Taxonomy" id="2219663"/>
    <lineage>
        <taxon>Bacteria</taxon>
        <taxon>Bacillati</taxon>
        <taxon>Actinomycetota</taxon>
        <taxon>Actinomycetes</taxon>
        <taxon>Kitasatosporales</taxon>
        <taxon>Streptomycetaceae</taxon>
        <taxon>Streptacidiphilus</taxon>
    </lineage>
</organism>
<dbReference type="SFLD" id="SFLDS00003">
    <property type="entry name" value="Haloacid_Dehalogenase"/>
    <property type="match status" value="1"/>
</dbReference>
<evidence type="ECO:0000313" key="6">
    <source>
        <dbReference type="Proteomes" id="UP000248889"/>
    </source>
</evidence>
<dbReference type="SFLD" id="SFLDG01129">
    <property type="entry name" value="C1.5:_HAD__Beta-PGM__Phosphata"/>
    <property type="match status" value="1"/>
</dbReference>
<comment type="caution">
    <text evidence="5">The sequence shown here is derived from an EMBL/GenBank/DDBJ whole genome shotgun (WGS) entry which is preliminary data.</text>
</comment>
<comment type="cofactor">
    <cofactor evidence="1">
        <name>Mg(2+)</name>
        <dbReference type="ChEBI" id="CHEBI:18420"/>
    </cofactor>
</comment>
<reference evidence="5 6" key="1">
    <citation type="submission" date="2018-06" db="EMBL/GenBank/DDBJ databases">
        <title>Streptacidiphilus pinicola sp. nov., isolated from pine grove soil.</title>
        <authorList>
            <person name="Roh S.G."/>
            <person name="Park S."/>
            <person name="Kim M.-K."/>
            <person name="Yun B.-R."/>
            <person name="Park J."/>
            <person name="Kim M.J."/>
            <person name="Kim Y.S."/>
            <person name="Kim S.B."/>
        </authorList>
    </citation>
    <scope>NUCLEOTIDE SEQUENCE [LARGE SCALE GENOMIC DNA]</scope>
    <source>
        <strain evidence="5 6">MMS16-CNU450</strain>
    </source>
</reference>
<dbReference type="GO" id="GO:0044281">
    <property type="term" value="P:small molecule metabolic process"/>
    <property type="evidence" value="ECO:0007669"/>
    <property type="project" value="UniProtKB-ARBA"/>
</dbReference>
<dbReference type="GO" id="GO:0046872">
    <property type="term" value="F:metal ion binding"/>
    <property type="evidence" value="ECO:0007669"/>
    <property type="project" value="UniProtKB-KW"/>
</dbReference>
<evidence type="ECO:0000256" key="3">
    <source>
        <dbReference type="ARBA" id="ARBA00022801"/>
    </source>
</evidence>
<name>A0A2X0IT15_9ACTN</name>